<accession>A0A9N8WQX2</accession>
<evidence type="ECO:0000256" key="12">
    <source>
        <dbReference type="ARBA" id="ARBA00053920"/>
    </source>
</evidence>
<sequence>MSTIRQELVQSAVNFLKDPQVKNSPLQKRVAFLESKGLSSEEIEEALKKVKDVSPNVAPQIPPTPPSQGSGQVMITQPPPVPRMDWRDFFIAAVFVGGIGYAIVAVTKKYILPLLKTPTAKELEMDKQALSDQFNAASETLNDVKSDTQVVKKTIEEQVYKVKESLETLDKMMSDIKQQEAKRDSDLKILKEDMDAIRDLITKLLEKTKDSQNQSLSEVQQELKSLKSLLLNRRSNSTTGSPIAEALSSSSSTTAPIMNSTTLPAIPSVSSPFPGVSPSRPSIPSWQMGMNNASTAIKVPVEQNNSTSSEHNGTSAVTSNGAENNNLTLVN</sequence>
<keyword evidence="3 14" id="KW-0813">Transport</keyword>
<evidence type="ECO:0000313" key="19">
    <source>
        <dbReference type="EMBL" id="CAG8492897.1"/>
    </source>
</evidence>
<evidence type="ECO:0000256" key="15">
    <source>
        <dbReference type="SAM" id="Coils"/>
    </source>
</evidence>
<comment type="similarity">
    <text evidence="2 14">Belongs to the peroxin-14 family.</text>
</comment>
<dbReference type="GO" id="GO:0016560">
    <property type="term" value="P:protein import into peroxisome matrix, docking"/>
    <property type="evidence" value="ECO:0007669"/>
    <property type="project" value="UniProtKB-UniRule"/>
</dbReference>
<name>A0A9N8WQX2_9GLOM</name>
<evidence type="ECO:0000256" key="17">
    <source>
        <dbReference type="SAM" id="Phobius"/>
    </source>
</evidence>
<dbReference type="Pfam" id="PF04695">
    <property type="entry name" value="Pex14_N"/>
    <property type="match status" value="1"/>
</dbReference>
<keyword evidence="15" id="KW-0175">Coiled coil</keyword>
<comment type="subunit">
    <text evidence="13">Interacts with PEX13; forming the PEX13-PEX14 docking complex. Interacts with PEX5 (via WxxxF/Y motifs).</text>
</comment>
<feature type="region of interest" description="Disordered" evidence="16">
    <location>
        <begin position="234"/>
        <end position="271"/>
    </location>
</feature>
<evidence type="ECO:0000256" key="7">
    <source>
        <dbReference type="ARBA" id="ARBA00023010"/>
    </source>
</evidence>
<evidence type="ECO:0000256" key="4">
    <source>
        <dbReference type="ARBA" id="ARBA00022692"/>
    </source>
</evidence>
<feature type="transmembrane region" description="Helical" evidence="17">
    <location>
        <begin position="89"/>
        <end position="107"/>
    </location>
</feature>
<keyword evidence="20" id="KW-1185">Reference proteome</keyword>
<keyword evidence="9 14" id="KW-0576">Peroxisome</keyword>
<feature type="domain" description="Peroxisome membrane anchor protein Pex14p N-terminal" evidence="18">
    <location>
        <begin position="5"/>
        <end position="49"/>
    </location>
</feature>
<dbReference type="InterPro" id="IPR025655">
    <property type="entry name" value="PEX14"/>
</dbReference>
<evidence type="ECO:0000313" key="20">
    <source>
        <dbReference type="Proteomes" id="UP000789570"/>
    </source>
</evidence>
<feature type="region of interest" description="Disordered" evidence="16">
    <location>
        <begin position="302"/>
        <end position="331"/>
    </location>
</feature>
<dbReference type="PANTHER" id="PTHR23058">
    <property type="entry name" value="PEROXISOMAL MEMBRANE PROTEIN PEX14"/>
    <property type="match status" value="1"/>
</dbReference>
<dbReference type="EMBL" id="CAJVPQ010000565">
    <property type="protein sequence ID" value="CAG8492897.1"/>
    <property type="molecule type" value="Genomic_DNA"/>
</dbReference>
<comment type="subcellular location">
    <subcellularLocation>
        <location evidence="1">Peroxisome membrane</location>
        <topology evidence="1">Single-pass membrane protein</topology>
    </subcellularLocation>
</comment>
<evidence type="ECO:0000256" key="9">
    <source>
        <dbReference type="ARBA" id="ARBA00023140"/>
    </source>
</evidence>
<dbReference type="InterPro" id="IPR006785">
    <property type="entry name" value="Pex14_N"/>
</dbReference>
<dbReference type="GO" id="GO:0005102">
    <property type="term" value="F:signaling receptor binding"/>
    <property type="evidence" value="ECO:0007669"/>
    <property type="project" value="TreeGrafter"/>
</dbReference>
<dbReference type="PANTHER" id="PTHR23058:SF0">
    <property type="entry name" value="PEROXISOMAL MEMBRANE PROTEIN PEX14"/>
    <property type="match status" value="1"/>
</dbReference>
<keyword evidence="5 14" id="KW-0653">Protein transport</keyword>
<keyword evidence="7" id="KW-0811">Translocation</keyword>
<keyword evidence="6 17" id="KW-1133">Transmembrane helix</keyword>
<evidence type="ECO:0000256" key="5">
    <source>
        <dbReference type="ARBA" id="ARBA00022927"/>
    </source>
</evidence>
<evidence type="ECO:0000256" key="8">
    <source>
        <dbReference type="ARBA" id="ARBA00023136"/>
    </source>
</evidence>
<proteinExistence type="inferred from homology"/>
<evidence type="ECO:0000256" key="6">
    <source>
        <dbReference type="ARBA" id="ARBA00022989"/>
    </source>
</evidence>
<keyword evidence="8 14" id="KW-0472">Membrane</keyword>
<dbReference type="FunFam" id="1.10.10.10:FF:000217">
    <property type="entry name" value="Peroxisomal membrane protein PEX14"/>
    <property type="match status" value="1"/>
</dbReference>
<organism evidence="19 20">
    <name type="scientific">Funneliformis caledonium</name>
    <dbReference type="NCBI Taxonomy" id="1117310"/>
    <lineage>
        <taxon>Eukaryota</taxon>
        <taxon>Fungi</taxon>
        <taxon>Fungi incertae sedis</taxon>
        <taxon>Mucoromycota</taxon>
        <taxon>Glomeromycotina</taxon>
        <taxon>Glomeromycetes</taxon>
        <taxon>Glomerales</taxon>
        <taxon>Glomeraceae</taxon>
        <taxon>Funneliformis</taxon>
    </lineage>
</organism>
<dbReference type="Gene3D" id="1.10.10.10">
    <property type="entry name" value="Winged helix-like DNA-binding domain superfamily/Winged helix DNA-binding domain"/>
    <property type="match status" value="1"/>
</dbReference>
<evidence type="ECO:0000256" key="14">
    <source>
        <dbReference type="RuleBase" id="RU367032"/>
    </source>
</evidence>
<evidence type="ECO:0000256" key="10">
    <source>
        <dbReference type="ARBA" id="ARBA00029502"/>
    </source>
</evidence>
<evidence type="ECO:0000259" key="18">
    <source>
        <dbReference type="Pfam" id="PF04695"/>
    </source>
</evidence>
<dbReference type="InterPro" id="IPR036388">
    <property type="entry name" value="WH-like_DNA-bd_sf"/>
</dbReference>
<reference evidence="19" key="1">
    <citation type="submission" date="2021-06" db="EMBL/GenBank/DDBJ databases">
        <authorList>
            <person name="Kallberg Y."/>
            <person name="Tangrot J."/>
            <person name="Rosling A."/>
        </authorList>
    </citation>
    <scope>NUCLEOTIDE SEQUENCE</scope>
    <source>
        <strain evidence="19">UK204</strain>
    </source>
</reference>
<evidence type="ECO:0000256" key="3">
    <source>
        <dbReference type="ARBA" id="ARBA00022448"/>
    </source>
</evidence>
<feature type="coiled-coil region" evidence="15">
    <location>
        <begin position="120"/>
        <end position="229"/>
    </location>
</feature>
<comment type="function">
    <text evidence="12 14">Component of the PEX13-PEX14 docking complex, a translocon channel that specifically mediates the import of peroxisomal cargo proteins bound to PEX5 receptor. The PEX13-PEX14 docking complex forms a large import pore which can be opened to a diameter of about 9 nm. Mechanistically, PEX5 receptor along with cargo proteins associates with the PEX14 subunit of the PEX13-PEX14 docking complex in the cytosol, leading to the insertion of the receptor into the organelle membrane with the concomitant translocation of the cargo into the peroxisome matrix.</text>
</comment>
<protein>
    <recommendedName>
        <fullName evidence="10 14">Peroxisomal membrane protein PEX14</fullName>
    </recommendedName>
    <alternativeName>
        <fullName evidence="11 14">Peroxin-14</fullName>
    </alternativeName>
</protein>
<evidence type="ECO:0000256" key="11">
    <source>
        <dbReference type="ARBA" id="ARBA00029691"/>
    </source>
</evidence>
<comment type="caution">
    <text evidence="19">The sequence shown here is derived from an EMBL/GenBank/DDBJ whole genome shotgun (WGS) entry which is preliminary data.</text>
</comment>
<evidence type="ECO:0000256" key="13">
    <source>
        <dbReference type="ARBA" id="ARBA00064754"/>
    </source>
</evidence>
<evidence type="ECO:0000256" key="2">
    <source>
        <dbReference type="ARBA" id="ARBA00005443"/>
    </source>
</evidence>
<gene>
    <name evidence="19" type="ORF">FCALED_LOCUS3308</name>
</gene>
<evidence type="ECO:0000256" key="16">
    <source>
        <dbReference type="SAM" id="MobiDB-lite"/>
    </source>
</evidence>
<dbReference type="GO" id="GO:0005778">
    <property type="term" value="C:peroxisomal membrane"/>
    <property type="evidence" value="ECO:0007669"/>
    <property type="project" value="UniProtKB-SubCell"/>
</dbReference>
<evidence type="ECO:0000256" key="1">
    <source>
        <dbReference type="ARBA" id="ARBA00004549"/>
    </source>
</evidence>
<dbReference type="GO" id="GO:1990429">
    <property type="term" value="C:peroxisomal importomer complex"/>
    <property type="evidence" value="ECO:0007669"/>
    <property type="project" value="TreeGrafter"/>
</dbReference>
<dbReference type="OrthoDB" id="5549158at2759"/>
<dbReference type="Proteomes" id="UP000789570">
    <property type="component" value="Unassembled WGS sequence"/>
</dbReference>
<keyword evidence="4 17" id="KW-0812">Transmembrane</keyword>
<dbReference type="AlphaFoldDB" id="A0A9N8WQX2"/>